<evidence type="ECO:0000256" key="4">
    <source>
        <dbReference type="ARBA" id="ARBA00022989"/>
    </source>
</evidence>
<keyword evidence="3 6" id="KW-0812">Transmembrane</keyword>
<feature type="transmembrane region" description="Helical" evidence="6">
    <location>
        <begin position="274"/>
        <end position="302"/>
    </location>
</feature>
<keyword evidence="2" id="KW-1003">Cell membrane</keyword>
<feature type="transmembrane region" description="Helical" evidence="6">
    <location>
        <begin position="7"/>
        <end position="30"/>
    </location>
</feature>
<evidence type="ECO:0000256" key="5">
    <source>
        <dbReference type="ARBA" id="ARBA00023136"/>
    </source>
</evidence>
<comment type="subcellular location">
    <subcellularLocation>
        <location evidence="1">Cell membrane</location>
        <topology evidence="1">Multi-pass membrane protein</topology>
    </subcellularLocation>
</comment>
<feature type="transmembrane region" description="Helical" evidence="6">
    <location>
        <begin position="81"/>
        <end position="99"/>
    </location>
</feature>
<reference evidence="7 8" key="1">
    <citation type="submission" date="2022-04" db="EMBL/GenBank/DDBJ databases">
        <title>Gracilibacillus sp. isolated from saltern.</title>
        <authorList>
            <person name="Won M."/>
            <person name="Lee C.-M."/>
            <person name="Woen H.-Y."/>
            <person name="Kwon S.-W."/>
        </authorList>
    </citation>
    <scope>NUCLEOTIDE SEQUENCE [LARGE SCALE GENOMIC DNA]</scope>
    <source>
        <strain evidence="7 8">SSWR10-1</strain>
    </source>
</reference>
<dbReference type="PANTHER" id="PTHR47089">
    <property type="entry name" value="ABC TRANSPORTER, PERMEASE PROTEIN"/>
    <property type="match status" value="1"/>
</dbReference>
<keyword evidence="5 6" id="KW-0472">Membrane</keyword>
<dbReference type="RefSeq" id="WP_244719458.1">
    <property type="nucleotide sequence ID" value="NZ_CP095072.1"/>
</dbReference>
<dbReference type="Proteomes" id="UP000831782">
    <property type="component" value="Chromosome"/>
</dbReference>
<proteinExistence type="predicted"/>
<evidence type="ECO:0000256" key="3">
    <source>
        <dbReference type="ARBA" id="ARBA00022692"/>
    </source>
</evidence>
<feature type="transmembrane region" description="Helical" evidence="6">
    <location>
        <begin position="322"/>
        <end position="341"/>
    </location>
</feature>
<evidence type="ECO:0000256" key="6">
    <source>
        <dbReference type="SAM" id="Phobius"/>
    </source>
</evidence>
<name>A0ABY4EW49_9BACI</name>
<dbReference type="Pfam" id="PF02653">
    <property type="entry name" value="BPD_transp_2"/>
    <property type="match status" value="1"/>
</dbReference>
<evidence type="ECO:0000256" key="1">
    <source>
        <dbReference type="ARBA" id="ARBA00004651"/>
    </source>
</evidence>
<dbReference type="InterPro" id="IPR001851">
    <property type="entry name" value="ABC_transp_permease"/>
</dbReference>
<feature type="transmembrane region" description="Helical" evidence="6">
    <location>
        <begin position="239"/>
        <end position="262"/>
    </location>
</feature>
<evidence type="ECO:0000313" key="7">
    <source>
        <dbReference type="EMBL" id="UOQ48638.1"/>
    </source>
</evidence>
<dbReference type="PANTHER" id="PTHR47089:SF1">
    <property type="entry name" value="GUANOSINE ABC TRANSPORTER PERMEASE PROTEIN NUPP"/>
    <property type="match status" value="1"/>
</dbReference>
<dbReference type="CDD" id="cd06580">
    <property type="entry name" value="TM_PBP1_transp_TpRbsC_like"/>
    <property type="match status" value="1"/>
</dbReference>
<accession>A0ABY4EW49</accession>
<feature type="transmembrane region" description="Helical" evidence="6">
    <location>
        <begin position="191"/>
        <end position="209"/>
    </location>
</feature>
<feature type="transmembrane region" description="Helical" evidence="6">
    <location>
        <begin position="105"/>
        <end position="126"/>
    </location>
</feature>
<dbReference type="EMBL" id="CP095072">
    <property type="protein sequence ID" value="UOQ48638.1"/>
    <property type="molecule type" value="Genomic_DNA"/>
</dbReference>
<keyword evidence="4 6" id="KW-1133">Transmembrane helix</keyword>
<sequence>MIVNNRWFGILVPVISVIVGLLAGAIIMLASGHNPIEGYAALWRGAFGDAYTLGETIRRTTPLILTGLAVAFAFKTGLFNIGAEGQVIVGWLASIWVGIEVDAPMIIHLPLAVLAGAVAGGLWGFIPGLLKAKLGVHEVIITIMMNYIALHVTNEIIRSVLTDQDTTTEPITATASLASVWLQNITFYSRVHYGILIALLAAFIMWFIIERTTYGYELKAVGFNRHASNYAGMNVSRNIILSMVAGGAFAGLAGTMEGLGTYGTISVMSGFTNLGFDGIAVALLGSNNAFGVVLAAILFGALKEGAGEMPTAAGVPTELVDIIIALIIFFVASSYIIRWALLRFKKGGKIDA</sequence>
<evidence type="ECO:0000313" key="8">
    <source>
        <dbReference type="Proteomes" id="UP000831782"/>
    </source>
</evidence>
<organism evidence="7 8">
    <name type="scientific">Gracilibacillus caseinilyticus</name>
    <dbReference type="NCBI Taxonomy" id="2932256"/>
    <lineage>
        <taxon>Bacteria</taxon>
        <taxon>Bacillati</taxon>
        <taxon>Bacillota</taxon>
        <taxon>Bacilli</taxon>
        <taxon>Bacillales</taxon>
        <taxon>Bacillaceae</taxon>
        <taxon>Gracilibacillus</taxon>
    </lineage>
</organism>
<evidence type="ECO:0000256" key="2">
    <source>
        <dbReference type="ARBA" id="ARBA00022475"/>
    </source>
</evidence>
<protein>
    <submittedName>
        <fullName evidence="7">ABC transporter permease</fullName>
    </submittedName>
</protein>
<gene>
    <name evidence="7" type="ORF">MUN88_00285</name>
</gene>
<keyword evidence="8" id="KW-1185">Reference proteome</keyword>